<comment type="caution">
    <text evidence="6">The sequence shown here is derived from an EMBL/GenBank/DDBJ whole genome shotgun (WGS) entry which is preliminary data.</text>
</comment>
<keyword evidence="3" id="KW-0238">DNA-binding</keyword>
<dbReference type="InterPro" id="IPR036388">
    <property type="entry name" value="WH-like_DNA-bd_sf"/>
</dbReference>
<dbReference type="GO" id="GO:0000976">
    <property type="term" value="F:transcription cis-regulatory region binding"/>
    <property type="evidence" value="ECO:0007669"/>
    <property type="project" value="TreeGrafter"/>
</dbReference>
<dbReference type="Gene3D" id="3.40.190.10">
    <property type="entry name" value="Periplasmic binding protein-like II"/>
    <property type="match status" value="2"/>
</dbReference>
<comment type="similarity">
    <text evidence="1">Belongs to the LysR transcriptional regulatory family.</text>
</comment>
<dbReference type="SUPFAM" id="SSF46785">
    <property type="entry name" value="Winged helix' DNA-binding domain"/>
    <property type="match status" value="1"/>
</dbReference>
<dbReference type="PANTHER" id="PTHR30126:SF40">
    <property type="entry name" value="HTH-TYPE TRANSCRIPTIONAL REGULATOR GLTR"/>
    <property type="match status" value="1"/>
</dbReference>
<dbReference type="PANTHER" id="PTHR30126">
    <property type="entry name" value="HTH-TYPE TRANSCRIPTIONAL REGULATOR"/>
    <property type="match status" value="1"/>
</dbReference>
<evidence type="ECO:0000313" key="6">
    <source>
        <dbReference type="EMBL" id="RQW73576.1"/>
    </source>
</evidence>
<keyword evidence="2" id="KW-0805">Transcription regulation</keyword>
<proteinExistence type="inferred from homology"/>
<keyword evidence="4" id="KW-0804">Transcription</keyword>
<name>A0A3N9UNU2_9BACI</name>
<evidence type="ECO:0000256" key="2">
    <source>
        <dbReference type="ARBA" id="ARBA00023015"/>
    </source>
</evidence>
<evidence type="ECO:0000256" key="4">
    <source>
        <dbReference type="ARBA" id="ARBA00023163"/>
    </source>
</evidence>
<feature type="domain" description="HTH lysR-type" evidence="5">
    <location>
        <begin position="1"/>
        <end position="59"/>
    </location>
</feature>
<dbReference type="Proteomes" id="UP000274033">
    <property type="component" value="Unassembled WGS sequence"/>
</dbReference>
<dbReference type="CDD" id="cd05466">
    <property type="entry name" value="PBP2_LTTR_substrate"/>
    <property type="match status" value="1"/>
</dbReference>
<reference evidence="6 7" key="1">
    <citation type="journal article" date="2013" name="J. Microbiol.">
        <title>Lysinibacillus chungkukjangi sp. nov., isolated from Chungkukjang, Korean fermented soybean food.</title>
        <authorList>
            <person name="Kim S.J."/>
            <person name="Jang Y.H."/>
            <person name="Hamada M."/>
            <person name="Ahn J.H."/>
            <person name="Weon H.Y."/>
            <person name="Suzuki K."/>
            <person name="Whang K.S."/>
            <person name="Kwon S.W."/>
        </authorList>
    </citation>
    <scope>NUCLEOTIDE SEQUENCE [LARGE SCALE GENOMIC DNA]</scope>
    <source>
        <strain evidence="6 7">MCCC 1A12701</strain>
    </source>
</reference>
<dbReference type="Pfam" id="PF00126">
    <property type="entry name" value="HTH_1"/>
    <property type="match status" value="1"/>
</dbReference>
<evidence type="ECO:0000256" key="3">
    <source>
        <dbReference type="ARBA" id="ARBA00023125"/>
    </source>
</evidence>
<dbReference type="InterPro" id="IPR005119">
    <property type="entry name" value="LysR_subst-bd"/>
</dbReference>
<keyword evidence="7" id="KW-1185">Reference proteome</keyword>
<dbReference type="OrthoDB" id="9785745at2"/>
<dbReference type="AlphaFoldDB" id="A0A3N9UNU2"/>
<evidence type="ECO:0000256" key="1">
    <source>
        <dbReference type="ARBA" id="ARBA00009437"/>
    </source>
</evidence>
<dbReference type="Pfam" id="PF03466">
    <property type="entry name" value="LysR_substrate"/>
    <property type="match status" value="1"/>
</dbReference>
<sequence>MELRNLKTFQVVAKELNMTKAAQILMYTQPTVTTHIQSLEKELNQTLFMRSSGNKISLTPAGKTLKIHSDKIFETIEDLHNELSILSGPSGILTIAASEYYSVHYLSHFFKVYSNIYPEVKLRFIQANSIEATEKVLNSDADLGIAAIQDNSTLLEHEILDFERLVLVVSSSIYNKDNSLNDYPFLSYSPNSSFDCHINKAFQTLQYTPSATIECGSSEEMIRRAVLNGTGIGFLGEKGILEEINSKKLIPLYYCTKPILNTAIYLKSNQRNVTIQSFIDVLKGYWLDIAPNNNFE</sequence>
<evidence type="ECO:0000259" key="5">
    <source>
        <dbReference type="PROSITE" id="PS50931"/>
    </source>
</evidence>
<organism evidence="6 7">
    <name type="scientific">Lysinibacillus composti</name>
    <dbReference type="NCBI Taxonomy" id="720633"/>
    <lineage>
        <taxon>Bacteria</taxon>
        <taxon>Bacillati</taxon>
        <taxon>Bacillota</taxon>
        <taxon>Bacilli</taxon>
        <taxon>Bacillales</taxon>
        <taxon>Bacillaceae</taxon>
        <taxon>Lysinibacillus</taxon>
    </lineage>
</organism>
<dbReference type="PROSITE" id="PS50931">
    <property type="entry name" value="HTH_LYSR"/>
    <property type="match status" value="1"/>
</dbReference>
<dbReference type="GO" id="GO:0003700">
    <property type="term" value="F:DNA-binding transcription factor activity"/>
    <property type="evidence" value="ECO:0007669"/>
    <property type="project" value="InterPro"/>
</dbReference>
<protein>
    <submittedName>
        <fullName evidence="6">LysR family transcriptional regulator</fullName>
    </submittedName>
</protein>
<dbReference type="PRINTS" id="PR00039">
    <property type="entry name" value="HTHLYSR"/>
</dbReference>
<accession>A0A3N9UNU2</accession>
<evidence type="ECO:0000313" key="7">
    <source>
        <dbReference type="Proteomes" id="UP000274033"/>
    </source>
</evidence>
<dbReference type="InterPro" id="IPR000847">
    <property type="entry name" value="LysR_HTH_N"/>
</dbReference>
<dbReference type="RefSeq" id="WP_124766316.1">
    <property type="nucleotide sequence ID" value="NZ_JAFBDY010000017.1"/>
</dbReference>
<dbReference type="EMBL" id="RRCT01000018">
    <property type="protein sequence ID" value="RQW73576.1"/>
    <property type="molecule type" value="Genomic_DNA"/>
</dbReference>
<dbReference type="SUPFAM" id="SSF53850">
    <property type="entry name" value="Periplasmic binding protein-like II"/>
    <property type="match status" value="1"/>
</dbReference>
<dbReference type="InterPro" id="IPR036390">
    <property type="entry name" value="WH_DNA-bd_sf"/>
</dbReference>
<dbReference type="Gene3D" id="1.10.10.10">
    <property type="entry name" value="Winged helix-like DNA-binding domain superfamily/Winged helix DNA-binding domain"/>
    <property type="match status" value="1"/>
</dbReference>
<gene>
    <name evidence="6" type="ORF">EBB45_15835</name>
</gene>